<name>A0ABU9XS39_9SPHN</name>
<keyword evidence="5" id="KW-0223">Dioxygenase</keyword>
<dbReference type="InterPro" id="IPR045054">
    <property type="entry name" value="P4HA-like"/>
</dbReference>
<evidence type="ECO:0000256" key="3">
    <source>
        <dbReference type="ARBA" id="ARBA00022824"/>
    </source>
</evidence>
<dbReference type="EC" id="1.14.11.-" evidence="10"/>
<dbReference type="GO" id="GO:0016491">
    <property type="term" value="F:oxidoreductase activity"/>
    <property type="evidence" value="ECO:0007669"/>
    <property type="project" value="UniProtKB-KW"/>
</dbReference>
<dbReference type="PANTHER" id="PTHR10869">
    <property type="entry name" value="PROLYL 4-HYDROXYLASE ALPHA SUBUNIT"/>
    <property type="match status" value="1"/>
</dbReference>
<evidence type="ECO:0000256" key="5">
    <source>
        <dbReference type="ARBA" id="ARBA00022964"/>
    </source>
</evidence>
<dbReference type="Gene3D" id="2.60.120.620">
    <property type="entry name" value="q2cbj1_9rhob like domain"/>
    <property type="match status" value="1"/>
</dbReference>
<evidence type="ECO:0000313" key="11">
    <source>
        <dbReference type="Proteomes" id="UP001404104"/>
    </source>
</evidence>
<dbReference type="RefSeq" id="WP_345864436.1">
    <property type="nucleotide sequence ID" value="NZ_JBDIMF010000003.1"/>
</dbReference>
<organism evidence="10 11">
    <name type="scientific">Sphingomonas qilianensis</name>
    <dbReference type="NCBI Taxonomy" id="1736690"/>
    <lineage>
        <taxon>Bacteria</taxon>
        <taxon>Pseudomonadati</taxon>
        <taxon>Pseudomonadota</taxon>
        <taxon>Alphaproteobacteria</taxon>
        <taxon>Sphingomonadales</taxon>
        <taxon>Sphingomonadaceae</taxon>
        <taxon>Sphingomonas</taxon>
    </lineage>
</organism>
<keyword evidence="2" id="KW-0479">Metal-binding</keyword>
<evidence type="ECO:0000256" key="7">
    <source>
        <dbReference type="ARBA" id="ARBA00023004"/>
    </source>
</evidence>
<evidence type="ECO:0000313" key="10">
    <source>
        <dbReference type="EMBL" id="MEN2786636.1"/>
    </source>
</evidence>
<comment type="cofactor">
    <cofactor evidence="1">
        <name>L-ascorbate</name>
        <dbReference type="ChEBI" id="CHEBI:38290"/>
    </cofactor>
</comment>
<evidence type="ECO:0000256" key="6">
    <source>
        <dbReference type="ARBA" id="ARBA00023002"/>
    </source>
</evidence>
<reference evidence="10 11" key="1">
    <citation type="submission" date="2024-05" db="EMBL/GenBank/DDBJ databases">
        <authorList>
            <person name="Liu Q."/>
            <person name="Xin Y.-H."/>
        </authorList>
    </citation>
    <scope>NUCLEOTIDE SEQUENCE [LARGE SCALE GENOMIC DNA]</scope>
    <source>
        <strain evidence="10 11">CGMCC 1.15349</strain>
    </source>
</reference>
<evidence type="ECO:0000256" key="2">
    <source>
        <dbReference type="ARBA" id="ARBA00022723"/>
    </source>
</evidence>
<keyword evidence="4" id="KW-0847">Vitamin C</keyword>
<dbReference type="PROSITE" id="PS51471">
    <property type="entry name" value="FE2OG_OXY"/>
    <property type="match status" value="1"/>
</dbReference>
<dbReference type="PANTHER" id="PTHR10869:SF246">
    <property type="entry name" value="TRANSMEMBRANE PROLYL 4-HYDROXYLASE"/>
    <property type="match status" value="1"/>
</dbReference>
<evidence type="ECO:0000259" key="9">
    <source>
        <dbReference type="PROSITE" id="PS51471"/>
    </source>
</evidence>
<evidence type="ECO:0000256" key="4">
    <source>
        <dbReference type="ARBA" id="ARBA00022896"/>
    </source>
</evidence>
<sequence>MTSRSAAEAEAIARVEHAADAGDVDAVMRLATWRLLGAPLRRDLHLARALLARAVAIGHVDAALMEVALTANGSGAAPDWPAALALLRIAAANDSVAAEHLALLQAMDIDDDGRPRHLPRPERLSGSPDVVRYPALLTPQECAHIAGIAADMLEPATVLDPVKGTPIAHPVRTSHGTVIGPAKETLPVRAVNHRLAAISGTATEQGEPLAVLRYTPGQQYRPHLDTIAGAPNQRVKTVLVYLNQGFVGGETRFLANGLTVSARGGDAIVFSNVLANGQPDRRAEHAGLPVIQGAKWLATRWIRAAPYDPWNAAAVQA</sequence>
<keyword evidence="3" id="KW-0256">Endoplasmic reticulum</keyword>
<gene>
    <name evidence="10" type="ORF">ABC969_09425</name>
</gene>
<evidence type="ECO:0000256" key="8">
    <source>
        <dbReference type="ARBA" id="ARBA00023180"/>
    </source>
</evidence>
<dbReference type="SUPFAM" id="SSF81901">
    <property type="entry name" value="HCP-like"/>
    <property type="match status" value="1"/>
</dbReference>
<proteinExistence type="predicted"/>
<dbReference type="Pfam" id="PF13640">
    <property type="entry name" value="2OG-FeII_Oxy_3"/>
    <property type="match status" value="1"/>
</dbReference>
<dbReference type="SMART" id="SM00702">
    <property type="entry name" value="P4Hc"/>
    <property type="match status" value="1"/>
</dbReference>
<keyword evidence="8" id="KW-0325">Glycoprotein</keyword>
<comment type="caution">
    <text evidence="10">The sequence shown here is derived from an EMBL/GenBank/DDBJ whole genome shotgun (WGS) entry which is preliminary data.</text>
</comment>
<dbReference type="InterPro" id="IPR011990">
    <property type="entry name" value="TPR-like_helical_dom_sf"/>
</dbReference>
<dbReference type="InterPro" id="IPR006620">
    <property type="entry name" value="Pro_4_hyd_alph"/>
</dbReference>
<keyword evidence="6 10" id="KW-0560">Oxidoreductase</keyword>
<keyword evidence="11" id="KW-1185">Reference proteome</keyword>
<dbReference type="Gene3D" id="1.25.40.10">
    <property type="entry name" value="Tetratricopeptide repeat domain"/>
    <property type="match status" value="1"/>
</dbReference>
<protein>
    <submittedName>
        <fullName evidence="10">2OG-Fe(II) oxygenase</fullName>
        <ecNumber evidence="10">1.14.11.-</ecNumber>
    </submittedName>
</protein>
<dbReference type="InterPro" id="IPR005123">
    <property type="entry name" value="Oxoglu/Fe-dep_dioxygenase_dom"/>
</dbReference>
<dbReference type="Proteomes" id="UP001404104">
    <property type="component" value="Unassembled WGS sequence"/>
</dbReference>
<dbReference type="InterPro" id="IPR044862">
    <property type="entry name" value="Pro_4_hyd_alph_FE2OG_OXY"/>
</dbReference>
<evidence type="ECO:0000256" key="1">
    <source>
        <dbReference type="ARBA" id="ARBA00001961"/>
    </source>
</evidence>
<feature type="domain" description="Fe2OG dioxygenase" evidence="9">
    <location>
        <begin position="205"/>
        <end position="304"/>
    </location>
</feature>
<dbReference type="EMBL" id="JBDIMF010000003">
    <property type="protein sequence ID" value="MEN2786636.1"/>
    <property type="molecule type" value="Genomic_DNA"/>
</dbReference>
<keyword evidence="7" id="KW-0408">Iron</keyword>
<accession>A0ABU9XS39</accession>